<dbReference type="Gramene" id="EFJ25473">
    <property type="protein sequence ID" value="EFJ25473"/>
    <property type="gene ID" value="SELMODRAFT_99357"/>
</dbReference>
<dbReference type="InParanoid" id="D8RQL6"/>
<proteinExistence type="predicted"/>
<reference evidence="2 3" key="1">
    <citation type="journal article" date="2011" name="Science">
        <title>The Selaginella genome identifies genetic changes associated with the evolution of vascular plants.</title>
        <authorList>
            <person name="Banks J.A."/>
            <person name="Nishiyama T."/>
            <person name="Hasebe M."/>
            <person name="Bowman J.L."/>
            <person name="Gribskov M."/>
            <person name="dePamphilis C."/>
            <person name="Albert V.A."/>
            <person name="Aono N."/>
            <person name="Aoyama T."/>
            <person name="Ambrose B.A."/>
            <person name="Ashton N.W."/>
            <person name="Axtell M.J."/>
            <person name="Barker E."/>
            <person name="Barker M.S."/>
            <person name="Bennetzen J.L."/>
            <person name="Bonawitz N.D."/>
            <person name="Chapple C."/>
            <person name="Cheng C."/>
            <person name="Correa L.G."/>
            <person name="Dacre M."/>
            <person name="DeBarry J."/>
            <person name="Dreyer I."/>
            <person name="Elias M."/>
            <person name="Engstrom E.M."/>
            <person name="Estelle M."/>
            <person name="Feng L."/>
            <person name="Finet C."/>
            <person name="Floyd S.K."/>
            <person name="Frommer W.B."/>
            <person name="Fujita T."/>
            <person name="Gramzow L."/>
            <person name="Gutensohn M."/>
            <person name="Harholt J."/>
            <person name="Hattori M."/>
            <person name="Heyl A."/>
            <person name="Hirai T."/>
            <person name="Hiwatashi Y."/>
            <person name="Ishikawa M."/>
            <person name="Iwata M."/>
            <person name="Karol K.G."/>
            <person name="Koehler B."/>
            <person name="Kolukisaoglu U."/>
            <person name="Kubo M."/>
            <person name="Kurata T."/>
            <person name="Lalonde S."/>
            <person name="Li K."/>
            <person name="Li Y."/>
            <person name="Litt A."/>
            <person name="Lyons E."/>
            <person name="Manning G."/>
            <person name="Maruyama T."/>
            <person name="Michael T.P."/>
            <person name="Mikami K."/>
            <person name="Miyazaki S."/>
            <person name="Morinaga S."/>
            <person name="Murata T."/>
            <person name="Mueller-Roeber B."/>
            <person name="Nelson D.R."/>
            <person name="Obara M."/>
            <person name="Oguri Y."/>
            <person name="Olmstead R.G."/>
            <person name="Onodera N."/>
            <person name="Petersen B.L."/>
            <person name="Pils B."/>
            <person name="Prigge M."/>
            <person name="Rensing S.A."/>
            <person name="Riano-Pachon D.M."/>
            <person name="Roberts A.W."/>
            <person name="Sato Y."/>
            <person name="Scheller H.V."/>
            <person name="Schulz B."/>
            <person name="Schulz C."/>
            <person name="Shakirov E.V."/>
            <person name="Shibagaki N."/>
            <person name="Shinohara N."/>
            <person name="Shippen D.E."/>
            <person name="Soerensen I."/>
            <person name="Sotooka R."/>
            <person name="Sugimoto N."/>
            <person name="Sugita M."/>
            <person name="Sumikawa N."/>
            <person name="Tanurdzic M."/>
            <person name="Theissen G."/>
            <person name="Ulvskov P."/>
            <person name="Wakazuki S."/>
            <person name="Weng J.K."/>
            <person name="Willats W.W."/>
            <person name="Wipf D."/>
            <person name="Wolf P.G."/>
            <person name="Yang L."/>
            <person name="Zimmer A.D."/>
            <person name="Zhu Q."/>
            <person name="Mitros T."/>
            <person name="Hellsten U."/>
            <person name="Loque D."/>
            <person name="Otillar R."/>
            <person name="Salamov A."/>
            <person name="Schmutz J."/>
            <person name="Shapiro H."/>
            <person name="Lindquist E."/>
            <person name="Lucas S."/>
            <person name="Rokhsar D."/>
            <person name="Grigoriev I.V."/>
        </authorList>
    </citation>
    <scope>NUCLEOTIDE SEQUENCE [LARGE SCALE GENOMIC DNA]</scope>
</reference>
<dbReference type="SUPFAM" id="SSF51110">
    <property type="entry name" value="alpha-D-mannose-specific plant lectins"/>
    <property type="match status" value="1"/>
</dbReference>
<protein>
    <recommendedName>
        <fullName evidence="1">Bulb-type lectin domain-containing protein</fullName>
    </recommendedName>
</protein>
<name>D8RQL6_SELML</name>
<dbReference type="InterPro" id="IPR001480">
    <property type="entry name" value="Bulb-type_lectin_dom"/>
</dbReference>
<dbReference type="Proteomes" id="UP000001514">
    <property type="component" value="Unassembled WGS sequence"/>
</dbReference>
<dbReference type="AlphaFoldDB" id="D8RQL6"/>
<feature type="non-terminal residue" evidence="2">
    <location>
        <position position="1"/>
    </location>
</feature>
<sequence>NAMYKLKMEKDCNLSFYFLTKQIWETKTKKLGFNCYCILDTNQNFFIYDDMHNIIWTSNTNSKITTESAIIIEDIGKISLYNTLTNSLIKQWP</sequence>
<dbReference type="KEGG" id="smo:SELMODRAFT_99357"/>
<organism evidence="3">
    <name type="scientific">Selaginella moellendorffii</name>
    <name type="common">Spikemoss</name>
    <dbReference type="NCBI Taxonomy" id="88036"/>
    <lineage>
        <taxon>Eukaryota</taxon>
        <taxon>Viridiplantae</taxon>
        <taxon>Streptophyta</taxon>
        <taxon>Embryophyta</taxon>
        <taxon>Tracheophyta</taxon>
        <taxon>Lycopodiopsida</taxon>
        <taxon>Selaginellales</taxon>
        <taxon>Selaginellaceae</taxon>
        <taxon>Selaginella</taxon>
    </lineage>
</organism>
<dbReference type="HOGENOM" id="CLU_164480_1_0_1"/>
<keyword evidence="3" id="KW-1185">Reference proteome</keyword>
<evidence type="ECO:0000259" key="1">
    <source>
        <dbReference type="PROSITE" id="PS50927"/>
    </source>
</evidence>
<accession>D8RQL6</accession>
<dbReference type="PROSITE" id="PS50927">
    <property type="entry name" value="BULB_LECTIN"/>
    <property type="match status" value="1"/>
</dbReference>
<evidence type="ECO:0000313" key="3">
    <source>
        <dbReference type="Proteomes" id="UP000001514"/>
    </source>
</evidence>
<dbReference type="InterPro" id="IPR036426">
    <property type="entry name" value="Bulb-type_lectin_dom_sf"/>
</dbReference>
<evidence type="ECO:0000313" key="2">
    <source>
        <dbReference type="EMBL" id="EFJ25473.1"/>
    </source>
</evidence>
<feature type="domain" description="Bulb-type lectin" evidence="1">
    <location>
        <begin position="1"/>
        <end position="93"/>
    </location>
</feature>
<dbReference type="Gene3D" id="2.90.10.10">
    <property type="entry name" value="Bulb-type lectin domain"/>
    <property type="match status" value="1"/>
</dbReference>
<dbReference type="EMBL" id="GL377586">
    <property type="protein sequence ID" value="EFJ25473.1"/>
    <property type="molecule type" value="Genomic_DNA"/>
</dbReference>
<gene>
    <name evidence="2" type="ORF">SELMODRAFT_99357</name>
</gene>